<reference evidence="1" key="1">
    <citation type="submission" date="2019-11" db="EMBL/GenBank/DDBJ databases">
        <authorList>
            <person name="Feng L."/>
        </authorList>
    </citation>
    <scope>NUCLEOTIDE SEQUENCE</scope>
    <source>
        <strain evidence="1">CButyricumLFYP62</strain>
    </source>
</reference>
<dbReference type="NCBIfam" id="NF047352">
    <property type="entry name" value="P_loop_sacsin"/>
    <property type="match status" value="1"/>
</dbReference>
<sequence>MAYIDKIQDAQKKAYSHLIATKILDLMDNLRLNSNGNASRRWIWELLQNAKDVSYEDRKIVTKINLDTNKKILEFSHNGKPFTSENITFLIEQVSTKEREKSKEIASKTTGKFGTGFLTTHLLSEIVTISGVLKDPDEPYKKFELTLDRSGRNINSIIESVERSIEELNSIDFTPDMKNYFPNDFNTKFMYQLDENGVLVAEKGIKDIFDSLIFTLVFLPEIKSVYIDNLNVKYEVLKDYEYLSENIKLYTVIETAGDIIKQHKIIVLNRNNVTIAIQVEQINNRIFLKEFNRYTPRIFCDFPLVGTENFPFPTIINSPNFNPNEPRDGIYLTDNNDEKIIENKSIMLNALELYYELIDFASNENWGNMYLFASKVNSILDVEWLSNKWIINEISNKIKDKLLTVPIIDTQNGERVAIKNEEGKFNIWFPSNKDKTIRNKIWKLCSYWIPSKLPLKEDIDSWYDVLWAKCRNLTMEELTSRLQEKKDIKSLQDKLGSCIDVIEWLNLYYELLNDESIFIENIVGDKYSVIPNQNGVLKKRTELKIDKDIEEELKNVLCILGEDCRDYLIHKNVLTGEKIQYYTIEQKSIINKINEFLTENSNKFTNDACYYLISLFSSEIDFPKERETIYKFCRTIFQAKVKDKRKIVNWSKNIWENVDKKVIFNLVMEISKNKNIEKLTEEFMFTDCSEALKWLNSLITFLVENGYDYLINHREMPILPNQNGNFVIKDDLFLDNGDIDNDLKDISYDLGYDFRKEMLSMDIFLDLPQNRTKTQKDVADEISNMVKKKLHEVPISDEIKQIFRKLLIWFNENEEKAKEYFTDLYKNKHKLYDDAEIVENMEKAAKYDEIMDKFNIKDYKSLEKILESTTYYNMDESSNKQEITENILAQLGIFTPEELEAAFGNKVFSDNFIHVSDKELFKFEYVQNIIKRSINNVFRHLESKSEYKLEDCEEIAKTIFSVTKNDEDIYIIIRPSDYDQIIIYYDSEKDLLDYEKDCELWVDDGVSTPQKITFGKILKITGVNKIPLKKIR</sequence>
<dbReference type="SUPFAM" id="SSF55874">
    <property type="entry name" value="ATPase domain of HSP90 chaperone/DNA topoisomerase II/histidine kinase"/>
    <property type="match status" value="1"/>
</dbReference>
<evidence type="ECO:0000313" key="1">
    <source>
        <dbReference type="EMBL" id="VYT81280.1"/>
    </source>
</evidence>
<proteinExistence type="predicted"/>
<accession>A0A6N2ZTW0</accession>
<gene>
    <name evidence="1" type="ORF">CBLFYP62_00805</name>
</gene>
<dbReference type="EMBL" id="CACRTU010000009">
    <property type="protein sequence ID" value="VYT81280.1"/>
    <property type="molecule type" value="Genomic_DNA"/>
</dbReference>
<organism evidence="1">
    <name type="scientific">Clostridium butyricum</name>
    <dbReference type="NCBI Taxonomy" id="1492"/>
    <lineage>
        <taxon>Bacteria</taxon>
        <taxon>Bacillati</taxon>
        <taxon>Bacillota</taxon>
        <taxon>Clostridia</taxon>
        <taxon>Eubacteriales</taxon>
        <taxon>Clostridiaceae</taxon>
        <taxon>Clostridium</taxon>
    </lineage>
</organism>
<name>A0A6N2ZTW0_CLOBU</name>
<dbReference type="RefSeq" id="WP_156736226.1">
    <property type="nucleotide sequence ID" value="NZ_CACRTU010000009.1"/>
</dbReference>
<protein>
    <recommendedName>
        <fullName evidence="2">ATP-binding protein</fullName>
    </recommendedName>
</protein>
<dbReference type="Gene3D" id="3.30.565.10">
    <property type="entry name" value="Histidine kinase-like ATPase, C-terminal domain"/>
    <property type="match status" value="1"/>
</dbReference>
<dbReference type="InterPro" id="IPR036890">
    <property type="entry name" value="HATPase_C_sf"/>
</dbReference>
<dbReference type="AlphaFoldDB" id="A0A6N2ZTW0"/>
<evidence type="ECO:0008006" key="2">
    <source>
        <dbReference type="Google" id="ProtNLM"/>
    </source>
</evidence>